<feature type="compositionally biased region" description="Low complexity" evidence="5">
    <location>
        <begin position="948"/>
        <end position="959"/>
    </location>
</feature>
<dbReference type="GO" id="GO:0034727">
    <property type="term" value="P:piecemeal microautophagy of the nucleus"/>
    <property type="evidence" value="ECO:0007669"/>
    <property type="project" value="TreeGrafter"/>
</dbReference>
<dbReference type="GO" id="GO:0008270">
    <property type="term" value="F:zinc ion binding"/>
    <property type="evidence" value="ECO:0007669"/>
    <property type="project" value="UniProtKB-KW"/>
</dbReference>
<feature type="compositionally biased region" description="Polar residues" evidence="5">
    <location>
        <begin position="1062"/>
        <end position="1132"/>
    </location>
</feature>
<dbReference type="EMBL" id="MBFU01000453">
    <property type="protein sequence ID" value="PVZ99259.1"/>
    <property type="molecule type" value="Genomic_DNA"/>
</dbReference>
<dbReference type="Gene3D" id="3.40.140.70">
    <property type="entry name" value="Ubiquitin-like modifier-activating enzyme ATG7 N-terminal domain"/>
    <property type="match status" value="1"/>
</dbReference>
<feature type="domain" description="RING-type" evidence="6">
    <location>
        <begin position="1241"/>
        <end position="1279"/>
    </location>
</feature>
<dbReference type="InterPro" id="IPR000306">
    <property type="entry name" value="Znf_FYVE"/>
</dbReference>
<evidence type="ECO:0000313" key="9">
    <source>
        <dbReference type="Proteomes" id="UP000245591"/>
    </source>
</evidence>
<organism evidence="8 9">
    <name type="scientific">Smittium angustum</name>
    <dbReference type="NCBI Taxonomy" id="133377"/>
    <lineage>
        <taxon>Eukaryota</taxon>
        <taxon>Fungi</taxon>
        <taxon>Fungi incertae sedis</taxon>
        <taxon>Zoopagomycota</taxon>
        <taxon>Kickxellomycotina</taxon>
        <taxon>Harpellomycetes</taxon>
        <taxon>Harpellales</taxon>
        <taxon>Legeriomycetaceae</taxon>
        <taxon>Smittium</taxon>
    </lineage>
</organism>
<feature type="region of interest" description="Disordered" evidence="5">
    <location>
        <begin position="1053"/>
        <end position="1164"/>
    </location>
</feature>
<dbReference type="GO" id="GO:0006995">
    <property type="term" value="P:cellular response to nitrogen starvation"/>
    <property type="evidence" value="ECO:0007669"/>
    <property type="project" value="TreeGrafter"/>
</dbReference>
<name>A0A2U1J2H6_SMIAN</name>
<feature type="region of interest" description="Disordered" evidence="5">
    <location>
        <begin position="922"/>
        <end position="1017"/>
    </location>
</feature>
<dbReference type="InterPro" id="IPR042523">
    <property type="entry name" value="Atg7_N_2"/>
</dbReference>
<dbReference type="GO" id="GO:0019779">
    <property type="term" value="F:Atg8 activating enzyme activity"/>
    <property type="evidence" value="ECO:0007669"/>
    <property type="project" value="TreeGrafter"/>
</dbReference>
<dbReference type="Gene3D" id="3.30.40.10">
    <property type="entry name" value="Zinc/RING finger domain, C3HC4 (zinc finger)"/>
    <property type="match status" value="2"/>
</dbReference>
<dbReference type="GO" id="GO:0000045">
    <property type="term" value="P:autophagosome assembly"/>
    <property type="evidence" value="ECO:0007669"/>
    <property type="project" value="TreeGrafter"/>
</dbReference>
<evidence type="ECO:0000256" key="2">
    <source>
        <dbReference type="ARBA" id="ARBA00022771"/>
    </source>
</evidence>
<dbReference type="InterPro" id="IPR000594">
    <property type="entry name" value="ThiF_NAD_FAD-bd"/>
</dbReference>
<dbReference type="Pfam" id="PF13920">
    <property type="entry name" value="zf-C3HC4_3"/>
    <property type="match status" value="1"/>
</dbReference>
<feature type="domain" description="FYVE-type" evidence="7">
    <location>
        <begin position="790"/>
        <end position="850"/>
    </location>
</feature>
<protein>
    <recommendedName>
        <fullName evidence="10">Ubiquitin-like modifier-activating enzyme ATG7</fullName>
    </recommendedName>
</protein>
<accession>A0A2U1J2H6</accession>
<feature type="compositionally biased region" description="Low complexity" evidence="5">
    <location>
        <begin position="922"/>
        <end position="935"/>
    </location>
</feature>
<sequence length="1291" mass="145009">MKPLKFEPLQTTISPEFWTELVSHKLYDAKLDFTTLLIKGWYECGRWRLVDSGKNGGLEGTRKMAIQGRIQAEFLKKEQRADHLELSKDLIRLDMDQHDAGRKSMYGYLLNTNTIEEFKSLDRNKLIKEYAQKIMNFITSGEATQYPKLLTTFVITTFADLKGYKFYYWVAHPSIVQKADESISKDSPSGRVDTIDVASDPVPMIEIYSKEEMRMLCLQYKDFSKEYPEQSTVFCVGYSKQDNVEAKTNTGGWVIGKLGQYDEIKNNKQEVMIAFIDPCGQPNVPGWPMRNLIAYIRHCHPQKETKILSFRDEMAPIMETIESSDQNSKSIFQSLLYTLRTDIPVEKEIRSTGWERNSQGKLMPKMANLEASMDPIKLATSSLDLNLQLMKWRLAPDLDLKKISETKCLIVGAGTLGCNVGRVLLGWGVRNMTFIDNGTVSYSNPPRQPLFNFVDIGKPKAVAAAESMKAIFPGLNSKGVQLNIPMPSHVVSASNQSKVLGDVKKLESLVEEHDVMFLLTDSRESRWLPTLLGSIHKKLTICVALGFDSFVVMRHGISIDDNSKKVLGVIQQLGCYFCNDVVAPIDSMSNRTLDQQCTVTRPGLAPIAAANAVELVVSLLQHPLGALAYPEIKMGRNEESNLGSNVSSSESPDMHSVMEEYKSRKEEFLMNVFNNNVDSEEVKGIKEELLRNDAGEHDFNYLELLTGLSELQSKTNMMLEDEISFDVSDDEFCKLNLNHHSRMENNEILRPIKANGSVIPKSKELFLKLVKRPALDSNGMRYSVPVLQNKSTITGCTICGSSFSIFSKKINCMNCGQVVCKKCSSNKWYIPKFGYNEPVPTCDRCNKYISVFTMSKEELAQFSSKELRFFLQMYGLYKRSEHIEKNDLIQAIVDNAIIPNYGEVFYRLSSIPKPDLLQTANINSSNSSSIPSSSNYHNQNQGNPNIPSRNGLGNNSGNRAPNFSNSGKSQAQTAGTQNFRNQTQTTGTQNFTNTERNQSTGTQSTSGTSQKNVDRNSDELERIGTWVSEGINFLGTQIETVINNVTGSINEAAGASSSNNSQRNCDSGYESQRNPETFNQTRQETGSCNNQSQQETRQNSVRPNQEQENQPYVNNANSENPSSQEQQRTHLYNNNNNNDSRETNQTNGQQTNSGKNTNKKNLGSNTVPKLREIISENIEVNTLSNKVLKSILAKNLVDTSFVIERAELVKLVEKHVEITREEIKQIEEAEKSDAFENNNICKICLDNVLNSVLGCGHMMCLDCAVSIRTSESPACPFCRKNIKQIIRVYKS</sequence>
<evidence type="ECO:0000256" key="1">
    <source>
        <dbReference type="ARBA" id="ARBA00022723"/>
    </source>
</evidence>
<gene>
    <name evidence="8" type="ORF">BB558_004721</name>
</gene>
<dbReference type="InterPro" id="IPR017455">
    <property type="entry name" value="Znf_FYVE-rel"/>
</dbReference>
<evidence type="ECO:0000256" key="4">
    <source>
        <dbReference type="PROSITE-ProRule" id="PRU00175"/>
    </source>
</evidence>
<dbReference type="GO" id="GO:0032446">
    <property type="term" value="P:protein modification by small protein conjugation"/>
    <property type="evidence" value="ECO:0007669"/>
    <property type="project" value="TreeGrafter"/>
</dbReference>
<feature type="compositionally biased region" description="Low complexity" evidence="5">
    <location>
        <begin position="975"/>
        <end position="1010"/>
    </location>
</feature>
<dbReference type="GO" id="GO:0000422">
    <property type="term" value="P:autophagy of mitochondrion"/>
    <property type="evidence" value="ECO:0007669"/>
    <property type="project" value="TreeGrafter"/>
</dbReference>
<dbReference type="InterPro" id="IPR001841">
    <property type="entry name" value="Znf_RING"/>
</dbReference>
<dbReference type="PROSITE" id="PS50089">
    <property type="entry name" value="ZF_RING_2"/>
    <property type="match status" value="1"/>
</dbReference>
<keyword evidence="9" id="KW-1185">Reference proteome</keyword>
<dbReference type="InterPro" id="IPR011011">
    <property type="entry name" value="Znf_FYVE_PHD"/>
</dbReference>
<evidence type="ECO:0000256" key="5">
    <source>
        <dbReference type="SAM" id="MobiDB-lite"/>
    </source>
</evidence>
<evidence type="ECO:0000259" key="6">
    <source>
        <dbReference type="PROSITE" id="PS50089"/>
    </source>
</evidence>
<evidence type="ECO:0000256" key="3">
    <source>
        <dbReference type="ARBA" id="ARBA00022833"/>
    </source>
</evidence>
<dbReference type="SMART" id="SM00064">
    <property type="entry name" value="FYVE"/>
    <property type="match status" value="1"/>
</dbReference>
<dbReference type="SUPFAM" id="SSF57903">
    <property type="entry name" value="FYVE/PHD zinc finger"/>
    <property type="match status" value="1"/>
</dbReference>
<dbReference type="Proteomes" id="UP000245591">
    <property type="component" value="Unassembled WGS sequence"/>
</dbReference>
<dbReference type="InterPro" id="IPR032197">
    <property type="entry name" value="Atg7_N"/>
</dbReference>
<dbReference type="InterPro" id="IPR042522">
    <property type="entry name" value="Atg7_N_1"/>
</dbReference>
<evidence type="ECO:0000259" key="7">
    <source>
        <dbReference type="PROSITE" id="PS50178"/>
    </source>
</evidence>
<dbReference type="GO" id="GO:0000407">
    <property type="term" value="C:phagophore assembly site"/>
    <property type="evidence" value="ECO:0007669"/>
    <property type="project" value="TreeGrafter"/>
</dbReference>
<dbReference type="Pfam" id="PF16420">
    <property type="entry name" value="ATG7_N"/>
    <property type="match status" value="1"/>
</dbReference>
<keyword evidence="2 4" id="KW-0863">Zinc-finger</keyword>
<dbReference type="SUPFAM" id="SSF57850">
    <property type="entry name" value="RING/U-box"/>
    <property type="match status" value="1"/>
</dbReference>
<comment type="caution">
    <text evidence="8">The sequence shown here is derived from an EMBL/GenBank/DDBJ whole genome shotgun (WGS) entry which is preliminary data.</text>
</comment>
<keyword evidence="3" id="KW-0862">Zinc</keyword>
<reference evidence="8 9" key="1">
    <citation type="journal article" date="2018" name="MBio">
        <title>Comparative Genomics Reveals the Core Gene Toolbox for the Fungus-Insect Symbiosis.</title>
        <authorList>
            <person name="Wang Y."/>
            <person name="Stata M."/>
            <person name="Wang W."/>
            <person name="Stajich J.E."/>
            <person name="White M.M."/>
            <person name="Moncalvo J.M."/>
        </authorList>
    </citation>
    <scope>NUCLEOTIDE SEQUENCE [LARGE SCALE GENOMIC DNA]</scope>
    <source>
        <strain evidence="8 9">AUS-126-30</strain>
    </source>
</reference>
<feature type="compositionally biased region" description="Polar residues" evidence="5">
    <location>
        <begin position="961"/>
        <end position="974"/>
    </location>
</feature>
<dbReference type="PANTHER" id="PTHR10953:SF3">
    <property type="entry name" value="UBIQUITIN-LIKE MODIFIER-ACTIVATING ENZYME ATG7"/>
    <property type="match status" value="1"/>
</dbReference>
<dbReference type="Pfam" id="PF01363">
    <property type="entry name" value="FYVE"/>
    <property type="match status" value="1"/>
</dbReference>
<proteinExistence type="predicted"/>
<dbReference type="Gene3D" id="3.40.50.720">
    <property type="entry name" value="NAD(P)-binding Rossmann-like Domain"/>
    <property type="match status" value="1"/>
</dbReference>
<dbReference type="GO" id="GO:0019778">
    <property type="term" value="F:Atg12 activating enzyme activity"/>
    <property type="evidence" value="ECO:0007669"/>
    <property type="project" value="TreeGrafter"/>
</dbReference>
<dbReference type="InterPro" id="IPR017907">
    <property type="entry name" value="Znf_RING_CS"/>
</dbReference>
<dbReference type="InterPro" id="IPR035985">
    <property type="entry name" value="Ubiquitin-activating_enz"/>
</dbReference>
<keyword evidence="1" id="KW-0479">Metal-binding</keyword>
<dbReference type="SMART" id="SM00184">
    <property type="entry name" value="RING"/>
    <property type="match status" value="2"/>
</dbReference>
<evidence type="ECO:0000313" key="8">
    <source>
        <dbReference type="EMBL" id="PVZ99259.1"/>
    </source>
</evidence>
<feature type="compositionally biased region" description="Polar residues" evidence="5">
    <location>
        <begin position="1143"/>
        <end position="1164"/>
    </location>
</feature>
<dbReference type="PANTHER" id="PTHR10953">
    <property type="entry name" value="UBIQUITIN-ACTIVATING ENZYME E1"/>
    <property type="match status" value="1"/>
</dbReference>
<evidence type="ECO:0008006" key="10">
    <source>
        <dbReference type="Google" id="ProtNLM"/>
    </source>
</evidence>
<dbReference type="PROSITE" id="PS50178">
    <property type="entry name" value="ZF_FYVE"/>
    <property type="match status" value="1"/>
</dbReference>
<dbReference type="SUPFAM" id="SSF69572">
    <property type="entry name" value="Activating enzymes of the ubiquitin-like proteins"/>
    <property type="match status" value="1"/>
</dbReference>
<dbReference type="PROSITE" id="PS00518">
    <property type="entry name" value="ZF_RING_1"/>
    <property type="match status" value="1"/>
</dbReference>
<dbReference type="InterPro" id="IPR045886">
    <property type="entry name" value="ThiF/MoeB/HesA"/>
</dbReference>
<dbReference type="CDD" id="cd00065">
    <property type="entry name" value="FYVE_like_SF"/>
    <property type="match status" value="1"/>
</dbReference>
<dbReference type="InterPro" id="IPR013083">
    <property type="entry name" value="Znf_RING/FYVE/PHD"/>
</dbReference>
<dbReference type="Pfam" id="PF00899">
    <property type="entry name" value="ThiF"/>
    <property type="match status" value="1"/>
</dbReference>
<dbReference type="Gene3D" id="3.40.140.100">
    <property type="entry name" value="Ubiquitin-like modifier-activating enzyme ATG7 C-terminal domain"/>
    <property type="match status" value="1"/>
</dbReference>
<feature type="compositionally biased region" description="Polar residues" evidence="5">
    <location>
        <begin position="936"/>
        <end position="947"/>
    </location>
</feature>